<dbReference type="AlphaFoldDB" id="A0AAN9Y8I3"/>
<feature type="compositionally biased region" description="Low complexity" evidence="1">
    <location>
        <begin position="492"/>
        <end position="506"/>
    </location>
</feature>
<feature type="region of interest" description="Disordered" evidence="1">
    <location>
        <begin position="91"/>
        <end position="333"/>
    </location>
</feature>
<dbReference type="Proteomes" id="UP001367676">
    <property type="component" value="Unassembled WGS sequence"/>
</dbReference>
<organism evidence="3 4">
    <name type="scientific">Parthenolecanium corni</name>
    <dbReference type="NCBI Taxonomy" id="536013"/>
    <lineage>
        <taxon>Eukaryota</taxon>
        <taxon>Metazoa</taxon>
        <taxon>Ecdysozoa</taxon>
        <taxon>Arthropoda</taxon>
        <taxon>Hexapoda</taxon>
        <taxon>Insecta</taxon>
        <taxon>Pterygota</taxon>
        <taxon>Neoptera</taxon>
        <taxon>Paraneoptera</taxon>
        <taxon>Hemiptera</taxon>
        <taxon>Sternorrhyncha</taxon>
        <taxon>Coccoidea</taxon>
        <taxon>Coccidae</taxon>
        <taxon>Parthenolecanium</taxon>
    </lineage>
</organism>
<dbReference type="EMBL" id="JBBCAQ010000008">
    <property type="protein sequence ID" value="KAK7602329.1"/>
    <property type="molecule type" value="Genomic_DNA"/>
</dbReference>
<sequence length="627" mass="67251">MKEEERKNSEPPVKLIAKIEDLGVLSSVEDAKKNGETGGGGNGRGSDSKAAAKKAIIVEKSTGAPLVTVRSRRSIMESRFRLTLKTWDDVWRSTSWAKNPPKQIKMAAASKDGGDKNAAGEPRNGRLASDAVERRAQTGDDDDDDDDDDDVPPQSSNEEKLRKSVSDTNVKDGESSEKQPMLHIATDEDIAVREKEASSVLGRGDESAPIEAEAAATTHAAAPAPAPAASTAIANALPSQATEKQVDQEATSEAAAAAAEDDDVVDGVENAATPSSGPLPKKIKNTRFMVVPSVQIPTVTSSEAEDGVDKEEAASSDSEDASSNRNAASRNRVPMFESRLNELTMVESQLKKLDFKPMHLELPEDRDSDDSANSKTITAAEGKTMKMRDAIPPRRNNSLEGAYPSMSKKKSSKGGAGAADVSKPSWGWLSIFRRKPSDKQIATPSTTTSATSSSSSSKISPTPAAAATSTGAHPRSAANSAARATSGHQSRSRQPQRQTTTVASARRAAAAAAAAAQQPNSQANARVVLIQIDARGEDFVDWRVAVWRLLFTVGFCIVASGYGYGSRIENEMKRNVTNAWERERKRSDAGQDRICRRIFEIRERFGVSLVERRSVECILTKCMKVEE</sequence>
<keyword evidence="2" id="KW-1133">Transmembrane helix</keyword>
<gene>
    <name evidence="3" type="ORF">V9T40_007918</name>
</gene>
<feature type="compositionally biased region" description="Acidic residues" evidence="1">
    <location>
        <begin position="139"/>
        <end position="151"/>
    </location>
</feature>
<feature type="compositionally biased region" description="Basic and acidic residues" evidence="1">
    <location>
        <begin position="157"/>
        <end position="177"/>
    </location>
</feature>
<feature type="region of interest" description="Disordered" evidence="1">
    <location>
        <begin position="357"/>
        <end position="421"/>
    </location>
</feature>
<accession>A0AAN9Y8I3</accession>
<feature type="compositionally biased region" description="Basic and acidic residues" evidence="1">
    <location>
        <begin position="383"/>
        <end position="392"/>
    </location>
</feature>
<reference evidence="3 4" key="1">
    <citation type="submission" date="2024-03" db="EMBL/GenBank/DDBJ databases">
        <title>Adaptation during the transition from Ophiocordyceps entomopathogen to insect associate is accompanied by gene loss and intensified selection.</title>
        <authorList>
            <person name="Ward C.M."/>
            <person name="Onetto C.A."/>
            <person name="Borneman A.R."/>
        </authorList>
    </citation>
    <scope>NUCLEOTIDE SEQUENCE [LARGE SCALE GENOMIC DNA]</scope>
    <source>
        <strain evidence="3">AWRI1</strain>
        <tissue evidence="3">Single Adult Female</tissue>
    </source>
</reference>
<evidence type="ECO:0000313" key="3">
    <source>
        <dbReference type="EMBL" id="KAK7602329.1"/>
    </source>
</evidence>
<name>A0AAN9Y8I3_9HEMI</name>
<keyword evidence="2" id="KW-0812">Transmembrane</keyword>
<feature type="compositionally biased region" description="Low complexity" evidence="1">
    <location>
        <begin position="442"/>
        <end position="484"/>
    </location>
</feature>
<evidence type="ECO:0000313" key="4">
    <source>
        <dbReference type="Proteomes" id="UP001367676"/>
    </source>
</evidence>
<keyword evidence="2" id="KW-0472">Membrane</keyword>
<feature type="compositionally biased region" description="Low complexity" evidence="1">
    <location>
        <begin position="248"/>
        <end position="258"/>
    </location>
</feature>
<comment type="caution">
    <text evidence="3">The sequence shown here is derived from an EMBL/GenBank/DDBJ whole genome shotgun (WGS) entry which is preliminary data.</text>
</comment>
<feature type="transmembrane region" description="Helical" evidence="2">
    <location>
        <begin position="545"/>
        <end position="564"/>
    </location>
</feature>
<feature type="compositionally biased region" description="Low complexity" evidence="1">
    <location>
        <begin position="207"/>
        <end position="239"/>
    </location>
</feature>
<protein>
    <submittedName>
        <fullName evidence="3">Uncharacterized protein</fullName>
    </submittedName>
</protein>
<feature type="region of interest" description="Disordered" evidence="1">
    <location>
        <begin position="437"/>
        <end position="506"/>
    </location>
</feature>
<keyword evidence="4" id="KW-1185">Reference proteome</keyword>
<proteinExistence type="predicted"/>
<feature type="region of interest" description="Disordered" evidence="1">
    <location>
        <begin position="30"/>
        <end position="52"/>
    </location>
</feature>
<evidence type="ECO:0000256" key="1">
    <source>
        <dbReference type="SAM" id="MobiDB-lite"/>
    </source>
</evidence>
<feature type="compositionally biased region" description="Low complexity" evidence="1">
    <location>
        <begin position="321"/>
        <end position="332"/>
    </location>
</feature>
<evidence type="ECO:0000256" key="2">
    <source>
        <dbReference type="SAM" id="Phobius"/>
    </source>
</evidence>